<organism evidence="2 3">
    <name type="scientific">Cytospora mali</name>
    <name type="common">Apple Valsa canker fungus</name>
    <name type="synonym">Valsa mali</name>
    <dbReference type="NCBI Taxonomy" id="578113"/>
    <lineage>
        <taxon>Eukaryota</taxon>
        <taxon>Fungi</taxon>
        <taxon>Dikarya</taxon>
        <taxon>Ascomycota</taxon>
        <taxon>Pezizomycotina</taxon>
        <taxon>Sordariomycetes</taxon>
        <taxon>Sordariomycetidae</taxon>
        <taxon>Diaporthales</taxon>
        <taxon>Cytosporaceae</taxon>
        <taxon>Cytospora</taxon>
    </lineage>
</organism>
<evidence type="ECO:0008006" key="4">
    <source>
        <dbReference type="Google" id="ProtNLM"/>
    </source>
</evidence>
<dbReference type="AlphaFoldDB" id="A0A194WDH5"/>
<evidence type="ECO:0000313" key="3">
    <source>
        <dbReference type="Proteomes" id="UP000078559"/>
    </source>
</evidence>
<dbReference type="Proteomes" id="UP000078559">
    <property type="component" value="Chromosome 12"/>
</dbReference>
<feature type="compositionally biased region" description="Basic and acidic residues" evidence="1">
    <location>
        <begin position="99"/>
        <end position="108"/>
    </location>
</feature>
<feature type="compositionally biased region" description="Polar residues" evidence="1">
    <location>
        <begin position="76"/>
        <end position="85"/>
    </location>
</feature>
<evidence type="ECO:0000256" key="1">
    <source>
        <dbReference type="SAM" id="MobiDB-lite"/>
    </source>
</evidence>
<feature type="compositionally biased region" description="Basic and acidic residues" evidence="1">
    <location>
        <begin position="36"/>
        <end position="49"/>
    </location>
</feature>
<sequence length="176" mass="17962">MSSNNNTSTFQAAVDSVTGTVQSAFGSLTGSTGDKVQGDTKQDKAHAEHNASQATVKLPGATVTSSGVATDDPNRSAGSWNQTAGSAKETVGNVLGVESLKKAGRDQNLEGQQQEAKGQLNDLGSGFADRVSGTVGGAVASLTGNTSAEADYQKQHDVGKTQQRGAEHDIQKQAEA</sequence>
<keyword evidence="3" id="KW-1185">Reference proteome</keyword>
<feature type="compositionally biased region" description="Polar residues" evidence="1">
    <location>
        <begin position="23"/>
        <end position="34"/>
    </location>
</feature>
<evidence type="ECO:0000313" key="2">
    <source>
        <dbReference type="EMBL" id="KUI74173.1"/>
    </source>
</evidence>
<dbReference type="EMBL" id="CM003109">
    <property type="protein sequence ID" value="KUI74173.1"/>
    <property type="molecule type" value="Genomic_DNA"/>
</dbReference>
<dbReference type="InterPro" id="IPR036629">
    <property type="entry name" value="YjbJ_sf"/>
</dbReference>
<name>A0A194WDH5_CYTMA</name>
<accession>A0A194WDH5</accession>
<dbReference type="SUPFAM" id="SSF69047">
    <property type="entry name" value="Hypothetical protein YjbJ"/>
    <property type="match status" value="1"/>
</dbReference>
<gene>
    <name evidence="2" type="ORF">VM1G_10015</name>
</gene>
<reference evidence="2" key="1">
    <citation type="submission" date="2014-12" db="EMBL/GenBank/DDBJ databases">
        <title>Genome Sequence of Valsa Canker Pathogens Uncovers a Specific Adaption of Colonization on Woody Bark.</title>
        <authorList>
            <person name="Yin Z."/>
            <person name="Liu H."/>
            <person name="Gao X."/>
            <person name="Li Z."/>
            <person name="Song N."/>
            <person name="Ke X."/>
            <person name="Dai Q."/>
            <person name="Wu Y."/>
            <person name="Sun Y."/>
            <person name="Xu J.-R."/>
            <person name="Kang Z.K."/>
            <person name="Wang L."/>
            <person name="Huang L."/>
        </authorList>
    </citation>
    <scope>NUCLEOTIDE SEQUENCE [LARGE SCALE GENOMIC DNA]</scope>
    <source>
        <strain evidence="2">03-8</strain>
    </source>
</reference>
<feature type="compositionally biased region" description="Basic and acidic residues" evidence="1">
    <location>
        <begin position="151"/>
        <end position="176"/>
    </location>
</feature>
<dbReference type="PANTHER" id="PTHR40460">
    <property type="entry name" value="CHROMOSOME 1, WHOLE GENOME SHOTGUN SEQUENCE"/>
    <property type="match status" value="1"/>
</dbReference>
<protein>
    <recommendedName>
        <fullName evidence="4">CsbD-like domain-containing protein</fullName>
    </recommendedName>
</protein>
<feature type="region of interest" description="Disordered" evidence="1">
    <location>
        <begin position="146"/>
        <end position="176"/>
    </location>
</feature>
<dbReference type="OrthoDB" id="5309565at2759"/>
<dbReference type="PANTHER" id="PTHR40460:SF1">
    <property type="entry name" value="CSBD-LIKE DOMAIN-CONTAINING PROTEIN"/>
    <property type="match status" value="1"/>
</dbReference>
<feature type="region of interest" description="Disordered" evidence="1">
    <location>
        <begin position="23"/>
        <end position="132"/>
    </location>
</feature>
<proteinExistence type="predicted"/>